<gene>
    <name evidence="2" type="ORF">DAQ1742_02682</name>
</gene>
<dbReference type="EMBL" id="LT615367">
    <property type="protein sequence ID" value="SLM63553.1"/>
    <property type="molecule type" value="Genomic_DNA"/>
</dbReference>
<dbReference type="GO" id="GO:0008999">
    <property type="term" value="F:protein-N-terminal-alanine acetyltransferase activity"/>
    <property type="evidence" value="ECO:0007669"/>
    <property type="project" value="TreeGrafter"/>
</dbReference>
<dbReference type="PANTHER" id="PTHR43441:SF10">
    <property type="entry name" value="ACETYLTRANSFERASE"/>
    <property type="match status" value="1"/>
</dbReference>
<evidence type="ECO:0000313" key="3">
    <source>
        <dbReference type="Proteomes" id="UP000294820"/>
    </source>
</evidence>
<proteinExistence type="predicted"/>
<dbReference type="AlphaFoldDB" id="A0A375ABV9"/>
<evidence type="ECO:0000313" key="2">
    <source>
        <dbReference type="EMBL" id="SLM63553.1"/>
    </source>
</evidence>
<keyword evidence="3" id="KW-1185">Reference proteome</keyword>
<sequence length="211" mass="23593">MAADSKRLRYLVYQPAFPLLTFSGENMFPLLTPRLCIRPFVATDAITLHEAIHESIDSVGRWLPWCAADYDLNTAQGWITHCDQQRHEGHSFELVMVDRTAGHFLGSVAINAINRAERLGNIGYWIRQSAQQQGLMTEAVREIASFGFGTLGLTRLEIIAAEQNYASRRVAEKVGAQFEGLLRNRIIIHDQPVTAALYSLTPGDTLSHQSL</sequence>
<feature type="domain" description="N-acetyltransferase" evidence="1">
    <location>
        <begin position="46"/>
        <end position="203"/>
    </location>
</feature>
<dbReference type="PANTHER" id="PTHR43441">
    <property type="entry name" value="RIBOSOMAL-PROTEIN-SERINE ACETYLTRANSFERASE"/>
    <property type="match status" value="1"/>
</dbReference>
<dbReference type="InterPro" id="IPR016181">
    <property type="entry name" value="Acyl_CoA_acyltransferase"/>
</dbReference>
<dbReference type="InterPro" id="IPR000182">
    <property type="entry name" value="GNAT_dom"/>
</dbReference>
<accession>A0A375ABV9</accession>
<dbReference type="Gene3D" id="3.40.630.30">
    <property type="match status" value="1"/>
</dbReference>
<dbReference type="InterPro" id="IPR051908">
    <property type="entry name" value="Ribosomal_N-acetyltransferase"/>
</dbReference>
<evidence type="ECO:0000259" key="1">
    <source>
        <dbReference type="PROSITE" id="PS51186"/>
    </source>
</evidence>
<dbReference type="GO" id="GO:0005737">
    <property type="term" value="C:cytoplasm"/>
    <property type="evidence" value="ECO:0007669"/>
    <property type="project" value="TreeGrafter"/>
</dbReference>
<dbReference type="KEGG" id="daq:DAQ1742_02682"/>
<dbReference type="PROSITE" id="PS51186">
    <property type="entry name" value="GNAT"/>
    <property type="match status" value="1"/>
</dbReference>
<reference evidence="2 3" key="1">
    <citation type="submission" date="2016-09" db="EMBL/GenBank/DDBJ databases">
        <authorList>
            <person name="Reverchon S."/>
            <person name="Nasser W."/>
            <person name="Leonard S."/>
            <person name="Brochier C."/>
            <person name="Duprey A."/>
        </authorList>
    </citation>
    <scope>NUCLEOTIDE SEQUENCE [LARGE SCALE GENOMIC DNA]</scope>
    <source>
        <strain evidence="2 3">174/2</strain>
    </source>
</reference>
<organism evidence="2 3">
    <name type="scientific">Dickeya aquatica</name>
    <dbReference type="NCBI Taxonomy" id="1401087"/>
    <lineage>
        <taxon>Bacteria</taxon>
        <taxon>Pseudomonadati</taxon>
        <taxon>Pseudomonadota</taxon>
        <taxon>Gammaproteobacteria</taxon>
        <taxon>Enterobacterales</taxon>
        <taxon>Pectobacteriaceae</taxon>
        <taxon>Dickeya</taxon>
    </lineage>
</organism>
<protein>
    <recommendedName>
        <fullName evidence="1">N-acetyltransferase domain-containing protein</fullName>
    </recommendedName>
</protein>
<dbReference type="GO" id="GO:1990189">
    <property type="term" value="F:protein N-terminal-serine acetyltransferase activity"/>
    <property type="evidence" value="ECO:0007669"/>
    <property type="project" value="TreeGrafter"/>
</dbReference>
<dbReference type="Pfam" id="PF13302">
    <property type="entry name" value="Acetyltransf_3"/>
    <property type="match status" value="1"/>
</dbReference>
<dbReference type="Proteomes" id="UP000294820">
    <property type="component" value="Chromosome 1"/>
</dbReference>
<dbReference type="SUPFAM" id="SSF55729">
    <property type="entry name" value="Acyl-CoA N-acyltransferases (Nat)"/>
    <property type="match status" value="1"/>
</dbReference>
<name>A0A375ABV9_9GAMM</name>